<gene>
    <name evidence="4" type="ORF">QR46_0483</name>
</gene>
<keyword evidence="1" id="KW-0040">ANK repeat</keyword>
<dbReference type="Proteomes" id="UP000070089">
    <property type="component" value="Unassembled WGS sequence"/>
</dbReference>
<evidence type="ECO:0000256" key="1">
    <source>
        <dbReference type="PROSITE-ProRule" id="PRU00023"/>
    </source>
</evidence>
<evidence type="ECO:0000313" key="4">
    <source>
        <dbReference type="EMBL" id="KWX15498.1"/>
    </source>
</evidence>
<dbReference type="PANTHER" id="PTHR24184:SF11">
    <property type="entry name" value="ANKYRIN REPEAT AND SOCS BOX CONTAINING 3"/>
    <property type="match status" value="1"/>
</dbReference>
<name>A0A132NZJ7_GIAIN</name>
<evidence type="ECO:0000313" key="5">
    <source>
        <dbReference type="Proteomes" id="UP000070089"/>
    </source>
</evidence>
<dbReference type="PROSITE" id="PS50089">
    <property type="entry name" value="ZF_RING_2"/>
    <property type="match status" value="1"/>
</dbReference>
<feature type="domain" description="RING-type" evidence="3">
    <location>
        <begin position="519"/>
        <end position="555"/>
    </location>
</feature>
<keyword evidence="2" id="KW-0479">Metal-binding</keyword>
<reference evidence="4 5" key="1">
    <citation type="journal article" date="2015" name="Mol. Biochem. Parasitol.">
        <title>Identification of polymorphic genes for use in assemblage B genotyping assays through comparative genomics of multiple assemblage B Giardia duodenalis isolates.</title>
        <authorList>
            <person name="Wielinga C."/>
            <person name="Thompson R.C."/>
            <person name="Monis P."/>
            <person name="Ryan U."/>
        </authorList>
    </citation>
    <scope>NUCLEOTIDE SEQUENCE [LARGE SCALE GENOMIC DNA]</scope>
    <source>
        <strain evidence="4 5">BAH15c1</strain>
    </source>
</reference>
<dbReference type="OrthoDB" id="194358at2759"/>
<dbReference type="EMBL" id="JXTI01000007">
    <property type="protein sequence ID" value="KWX15498.1"/>
    <property type="molecule type" value="Genomic_DNA"/>
</dbReference>
<keyword evidence="2" id="KW-0863">Zinc-finger</keyword>
<dbReference type="SUPFAM" id="SSF48403">
    <property type="entry name" value="Ankyrin repeat"/>
    <property type="match status" value="1"/>
</dbReference>
<evidence type="ECO:0000259" key="3">
    <source>
        <dbReference type="PROSITE" id="PS50089"/>
    </source>
</evidence>
<sequence length="568" mass="62115">MLNFPLKMSILDKFTWFNVCRAGLTSQIKDNISKFKATRDEVTGATALMHACVDNNLEVVRILLPYEDVVTDNSGKTGLMIAAEHGYLDLAKLLMVTQVGKQRENGQTALMHAAAYDFEEVVELLLPREGTMIDRNGWTALMCAVWRGSNKAASILAQVEAGMTNYQGETAFLCACDAGNYELAKLLLKKEGKSTLRSGETGLHLAARSGSKAIVELLLEALCRKQTQAGKTALMYAASAGNLEIVLLLLEREVGYQDAEGRTATMGAILNGHEDCMKVLLPREKDIVDKKGRSALEIAQSTAPSVMSYHVAALLGGTVDPTTGSTTLIQATRLDLSDIIRILIPAQTNLTDESGMCAIHYAVASHNLECTKLLKPYEGKALNANGHHALIMAVMEGNVSVILELIEHSWLPDAEGNYPITYCAENPMGDIYQLLFSHMIQTHPNFKVLIRSFCDGLHKGFSLLANEYSDSENLEFLSELLLLISELFFSPEKLAASQITADITALLDSFTVAVHESPCCVCIDRPAFVIIRPCLHMCICSTCVASLRGRCPYCQSTVAEYFEIALEK</sequence>
<organism evidence="4 5">
    <name type="scientific">Giardia duodenalis assemblage B</name>
    <dbReference type="NCBI Taxonomy" id="1394984"/>
    <lineage>
        <taxon>Eukaryota</taxon>
        <taxon>Metamonada</taxon>
        <taxon>Diplomonadida</taxon>
        <taxon>Hexamitidae</taxon>
        <taxon>Giardiinae</taxon>
        <taxon>Giardia</taxon>
    </lineage>
</organism>
<dbReference type="GO" id="GO:0008270">
    <property type="term" value="F:zinc ion binding"/>
    <property type="evidence" value="ECO:0007669"/>
    <property type="project" value="UniProtKB-KW"/>
</dbReference>
<dbReference type="AlphaFoldDB" id="A0A132NZJ7"/>
<proteinExistence type="predicted"/>
<dbReference type="Pfam" id="PF00023">
    <property type="entry name" value="Ank"/>
    <property type="match status" value="1"/>
</dbReference>
<dbReference type="Gene3D" id="3.30.40.10">
    <property type="entry name" value="Zinc/RING finger domain, C3HC4 (zinc finger)"/>
    <property type="match status" value="1"/>
</dbReference>
<protein>
    <submittedName>
        <fullName evidence="4">Protein 21.1</fullName>
    </submittedName>
</protein>
<dbReference type="InterPro" id="IPR036770">
    <property type="entry name" value="Ankyrin_rpt-contain_sf"/>
</dbReference>
<feature type="repeat" description="ANK" evidence="1">
    <location>
        <begin position="198"/>
        <end position="220"/>
    </location>
</feature>
<comment type="caution">
    <text evidence="4">The sequence shown here is derived from an EMBL/GenBank/DDBJ whole genome shotgun (WGS) entry which is preliminary data.</text>
</comment>
<dbReference type="VEuPathDB" id="GiardiaDB:QR46_0483"/>
<accession>A0A132NZJ7</accession>
<dbReference type="InterPro" id="IPR002110">
    <property type="entry name" value="Ankyrin_rpt"/>
</dbReference>
<dbReference type="InterPro" id="IPR013083">
    <property type="entry name" value="Znf_RING/FYVE/PHD"/>
</dbReference>
<dbReference type="Pfam" id="PF13920">
    <property type="entry name" value="zf-C3HC4_3"/>
    <property type="match status" value="1"/>
</dbReference>
<evidence type="ECO:0000256" key="2">
    <source>
        <dbReference type="PROSITE-ProRule" id="PRU00175"/>
    </source>
</evidence>
<dbReference type="PROSITE" id="PS50088">
    <property type="entry name" value="ANK_REPEAT"/>
    <property type="match status" value="2"/>
</dbReference>
<dbReference type="Gene3D" id="1.25.40.20">
    <property type="entry name" value="Ankyrin repeat-containing domain"/>
    <property type="match status" value="3"/>
</dbReference>
<dbReference type="PANTHER" id="PTHR24184">
    <property type="entry name" value="SI:CH211-189E2.2"/>
    <property type="match status" value="1"/>
</dbReference>
<dbReference type="Pfam" id="PF12796">
    <property type="entry name" value="Ank_2"/>
    <property type="match status" value="3"/>
</dbReference>
<dbReference type="SMART" id="SM00248">
    <property type="entry name" value="ANK"/>
    <property type="match status" value="12"/>
</dbReference>
<dbReference type="InterPro" id="IPR001841">
    <property type="entry name" value="Znf_RING"/>
</dbReference>
<dbReference type="PROSITE" id="PS50297">
    <property type="entry name" value="ANK_REP_REGION"/>
    <property type="match status" value="2"/>
</dbReference>
<feature type="repeat" description="ANK" evidence="1">
    <location>
        <begin position="229"/>
        <end position="252"/>
    </location>
</feature>
<keyword evidence="2" id="KW-0862">Zinc</keyword>